<dbReference type="GeneID" id="58725307"/>
<comment type="caution">
    <text evidence="1">The sequence shown here is derived from an EMBL/GenBank/DDBJ whole genome shotgun (WGS) entry which is preliminary data.</text>
</comment>
<name>A0ABR6S8G5_ANAVA</name>
<dbReference type="EMBL" id="JACKZP010000040">
    <property type="protein sequence ID" value="MBC1302672.1"/>
    <property type="molecule type" value="Genomic_DNA"/>
</dbReference>
<gene>
    <name evidence="1" type="ORF">GNE12_12190</name>
</gene>
<keyword evidence="2" id="KW-1185">Reference proteome</keyword>
<accession>A0ABR6S8G5</accession>
<reference evidence="1 2" key="1">
    <citation type="submission" date="2019-11" db="EMBL/GenBank/DDBJ databases">
        <title>Comparison of genomes from free-living endosymbiotic cyanobacteria isolated from Azolla.</title>
        <authorList>
            <person name="Thiel T."/>
            <person name="Pratte B."/>
        </authorList>
    </citation>
    <scope>NUCLEOTIDE SEQUENCE [LARGE SCALE GENOMIC DNA]</scope>
    <source>
        <strain evidence="1 2">N2B</strain>
    </source>
</reference>
<sequence>MNYTELMKEIDNQIQRLNLSSEQVREYLTKHHDTSSLNFLRNEQLQDFLNYLRQQPSQHHITLPSGLFDQMERYLEAQAANADPEASRLLMELEDLEIDRITKQE</sequence>
<dbReference type="Proteomes" id="UP000570851">
    <property type="component" value="Unassembled WGS sequence"/>
</dbReference>
<dbReference type="RefSeq" id="WP_013036473.1">
    <property type="nucleotide sequence ID" value="NZ_JACKZP010000040.1"/>
</dbReference>
<evidence type="ECO:0000313" key="2">
    <source>
        <dbReference type="Proteomes" id="UP000570851"/>
    </source>
</evidence>
<proteinExistence type="predicted"/>
<protein>
    <submittedName>
        <fullName evidence="1">Uncharacterized protein</fullName>
    </submittedName>
</protein>
<evidence type="ECO:0000313" key="1">
    <source>
        <dbReference type="EMBL" id="MBC1302672.1"/>
    </source>
</evidence>
<organism evidence="1 2">
    <name type="scientific">Trichormus variabilis N2B</name>
    <dbReference type="NCBI Taxonomy" id="2681315"/>
    <lineage>
        <taxon>Bacteria</taxon>
        <taxon>Bacillati</taxon>
        <taxon>Cyanobacteriota</taxon>
        <taxon>Cyanophyceae</taxon>
        <taxon>Nostocales</taxon>
        <taxon>Nostocaceae</taxon>
        <taxon>Trichormus</taxon>
    </lineage>
</organism>